<keyword evidence="4" id="KW-1185">Reference proteome</keyword>
<dbReference type="InterPro" id="IPR036709">
    <property type="entry name" value="Autotransporte_beta_dom_sf"/>
</dbReference>
<keyword evidence="1" id="KW-0732">Signal</keyword>
<dbReference type="EMBL" id="CP048635">
    <property type="protein sequence ID" value="QIB39857.1"/>
    <property type="molecule type" value="Genomic_DNA"/>
</dbReference>
<dbReference type="Proteomes" id="UP000464865">
    <property type="component" value="Chromosome M15-12"/>
</dbReference>
<dbReference type="SUPFAM" id="SSF51126">
    <property type="entry name" value="Pectin lyase-like"/>
    <property type="match status" value="1"/>
</dbReference>
<dbReference type="PROSITE" id="PS51208">
    <property type="entry name" value="AUTOTRANSPORTER"/>
    <property type="match status" value="1"/>
</dbReference>
<proteinExistence type="predicted"/>
<dbReference type="InterPro" id="IPR011050">
    <property type="entry name" value="Pectin_lyase_fold/virulence"/>
</dbReference>
<dbReference type="Pfam" id="PF03797">
    <property type="entry name" value="Autotransporter"/>
    <property type="match status" value="1"/>
</dbReference>
<dbReference type="Gene3D" id="2.40.128.130">
    <property type="entry name" value="Autotransporter beta-domain"/>
    <property type="match status" value="1"/>
</dbReference>
<evidence type="ECO:0000256" key="1">
    <source>
        <dbReference type="ARBA" id="ARBA00022729"/>
    </source>
</evidence>
<evidence type="ECO:0000313" key="4">
    <source>
        <dbReference type="Proteomes" id="UP000464865"/>
    </source>
</evidence>
<dbReference type="NCBIfam" id="TIGR04393">
    <property type="entry name" value="rpt_T5SS_PEPC"/>
    <property type="match status" value="5"/>
</dbReference>
<name>A0A7L5BLT9_9HYPH</name>
<dbReference type="InterPro" id="IPR005546">
    <property type="entry name" value="Autotransporte_beta"/>
</dbReference>
<dbReference type="Pfam" id="PF12951">
    <property type="entry name" value="PATR"/>
    <property type="match status" value="2"/>
</dbReference>
<dbReference type="RefSeq" id="WP_082185772.1">
    <property type="nucleotide sequence ID" value="NZ_CP048635.1"/>
</dbReference>
<dbReference type="NCBIfam" id="TIGR01414">
    <property type="entry name" value="autotrans_barl"/>
    <property type="match status" value="1"/>
</dbReference>
<evidence type="ECO:0000259" key="2">
    <source>
        <dbReference type="PROSITE" id="PS51208"/>
    </source>
</evidence>
<gene>
    <name evidence="3" type="ORF">G3A56_18115</name>
</gene>
<dbReference type="GO" id="GO:0019867">
    <property type="term" value="C:outer membrane"/>
    <property type="evidence" value="ECO:0007669"/>
    <property type="project" value="InterPro"/>
</dbReference>
<protein>
    <submittedName>
        <fullName evidence="3">Autotransporter domain-containing protein</fullName>
    </submittedName>
</protein>
<reference evidence="3 4" key="1">
    <citation type="submission" date="2020-02" db="EMBL/GenBank/DDBJ databases">
        <title>Plant-Promoting Endophytic Bacterium Rhizobium oryzihabitans sp. nov., Isolated from the Root of Rice.</title>
        <authorList>
            <person name="zhao J."/>
            <person name="Zhang G."/>
        </authorList>
    </citation>
    <scope>NUCLEOTIDE SEQUENCE [LARGE SCALE GENOMIC DNA]</scope>
    <source>
        <strain evidence="3 4">M15</strain>
    </source>
</reference>
<evidence type="ECO:0000313" key="3">
    <source>
        <dbReference type="EMBL" id="QIB39857.1"/>
    </source>
</evidence>
<dbReference type="NCBIfam" id="TIGR02601">
    <property type="entry name" value="autotrns_rpt"/>
    <property type="match status" value="2"/>
</dbReference>
<organism evidence="3 4">
    <name type="scientific">Rhizobium oryzihabitans</name>
    <dbReference type="NCBI Taxonomy" id="2267833"/>
    <lineage>
        <taxon>Bacteria</taxon>
        <taxon>Pseudomonadati</taxon>
        <taxon>Pseudomonadota</taxon>
        <taxon>Alphaproteobacteria</taxon>
        <taxon>Hyphomicrobiales</taxon>
        <taxon>Rhizobiaceae</taxon>
        <taxon>Rhizobium/Agrobacterium group</taxon>
        <taxon>Rhizobium</taxon>
    </lineage>
</organism>
<dbReference type="SUPFAM" id="SSF103515">
    <property type="entry name" value="Autotransporter"/>
    <property type="match status" value="1"/>
</dbReference>
<accession>A0A7L5BLT9</accession>
<dbReference type="KEGG" id="roy:G3A56_18115"/>
<sequence>MSGWFCRVSEGKNPHKSGVKAMAVSLSSSAGSTSLFALIFSAALTSSAAAETILWLGSPTGDWFSASNWYGYLRVPGTNDTANINSVGPTIAAGTSTDIYGLSLGINSEGTMSVNGYLSTVYGSFGEAVGATGKLNFSGGTWTNTSHISVGGSGIGELYLSGSSATSSGHIYVGKDGTGYGTVKLDNSSRFENSGTFFVGNYGFGSLEVLGASVFETGGLVVGNGAGSIGTVAVEGARSSLTASQDMVVGGAGIGTLTITAGGAVTSKANTVIGNLSSGGLSIDGAGSRLETQGTLIVGNEGGATMSVGTAAIVTSGTVIIGRHSSGMVEVTGGDTRWTTGNLQIGGDAAANTAGGICRGTLNVTTGGKMESVSARLGNSAGATGDVTVDGAGSVWTVGSGNLDVGVDGTGSVTVTGGGLVGSTDTVLGVNAGGSGSISISGSGSALRNSGDLYVGSAGQASLQIAASGSVSSNTGYVATLSGSRSSVTVAGGGSKWTIANALVIGYQNDAQGEVAVDAGGGIQAKQVTLGELAGSSGKLAIDGTGSNVAVEVENSLASSGSMTIGRYGSGYVTVQGGASLEANRLFLGTEAGSDGTLQVSGAGSKVEVATTLVIGGSGAGVVEVTGGASLAAATIFIASSGGSTGVLNIGAATGQMARSAGELEAEAIAFGSGNGSIVLNHSESNYELSANISGAGRIDAENGITTLSGNNSYSGGTTISAGTLKGTATSFGSGGIANNASLVVDGAGTLSNAISGSGSLEKTGNGNLILTGDSSYTGTTEVSSGKLSVNGSLASVISVADGATLGGSGTIGGATVRSGGTFAPGNSIGTLTSMGNVTFADASTYAVEIDSFGNSDRLAVTGTVTIANDVNLVITPSTGSLNFAFGAKYLILTATGGVTGAFSDVVGNLDYLKTAVTKSTDNNTVYLLMKRQSFGPGSFAASTSTVNARSAANAVEAAGEGSALYDAAFYLQLDETQSAFSQLAGELHPSLAMALINRSQLTRDVILGRLRSAFGGVDGRPILPDAGVAAASDPLNIDEGLTFWSNGFGSRGRIDRDGNGASADMKGGGVLFGLDGDWGEGWRAGVAAGYGRDAIEQKSLSASADMDSYYVSAYAGGAIGPASLRLGAIHAFQDVETRRAISFSTLKENLTASYDASTTQVFAEAAWRFDLDITRIEPYANISYVNTRTDAFSEKGGIAAVSSGSASRDQLYTTLGTRISRDIAFEGTFGQAMFDIGWRHAYGDSSMESALFYVGGSAFTVASTATSRDVALLNLGLRYDLNPSATLTFRYGAVFGADLLDQTASAELGVRF</sequence>
<dbReference type="InterPro" id="IPR013425">
    <property type="entry name" value="Autotrns_rpt"/>
</dbReference>
<feature type="domain" description="Autotransporter" evidence="2">
    <location>
        <begin position="1037"/>
        <end position="1313"/>
    </location>
</feature>
<dbReference type="InterPro" id="IPR030895">
    <property type="entry name" value="T5SS_PEPC_rpt"/>
</dbReference>
<dbReference type="SMART" id="SM00869">
    <property type="entry name" value="Autotransporter"/>
    <property type="match status" value="1"/>
</dbReference>
<dbReference type="InterPro" id="IPR006315">
    <property type="entry name" value="OM_autotransptr_brl_dom"/>
</dbReference>